<accession>A0A1W0E2Q6</accession>
<gene>
    <name evidence="1" type="ORF">EHP00_1706</name>
</gene>
<organism evidence="1 2">
    <name type="scientific">Ecytonucleospora hepatopenaei</name>
    <dbReference type="NCBI Taxonomy" id="646526"/>
    <lineage>
        <taxon>Eukaryota</taxon>
        <taxon>Fungi</taxon>
        <taxon>Fungi incertae sedis</taxon>
        <taxon>Microsporidia</taxon>
        <taxon>Enterocytozoonidae</taxon>
        <taxon>Ecytonucleospora</taxon>
    </lineage>
</organism>
<evidence type="ECO:0000313" key="2">
    <source>
        <dbReference type="Proteomes" id="UP000192758"/>
    </source>
</evidence>
<reference evidence="1 2" key="1">
    <citation type="journal article" date="2017" name="Environ. Microbiol.">
        <title>Decay of the glycolytic pathway and adaptation to intranuclear parasitism within Enterocytozoonidae microsporidia.</title>
        <authorList>
            <person name="Wiredu Boakye D."/>
            <person name="Jaroenlak P."/>
            <person name="Prachumwat A."/>
            <person name="Williams T.A."/>
            <person name="Bateman K.S."/>
            <person name="Itsathitphaisarn O."/>
            <person name="Sritunyalucksana K."/>
            <person name="Paszkiewicz K.H."/>
            <person name="Moore K.A."/>
            <person name="Stentiford G.D."/>
            <person name="Williams B.A."/>
        </authorList>
    </citation>
    <scope>NUCLEOTIDE SEQUENCE [LARGE SCALE GENOMIC DNA]</scope>
    <source>
        <strain evidence="1 2">TH1</strain>
    </source>
</reference>
<proteinExistence type="predicted"/>
<dbReference type="EMBL" id="MNPJ01000030">
    <property type="protein sequence ID" value="OQS53514.1"/>
    <property type="molecule type" value="Genomic_DNA"/>
</dbReference>
<name>A0A1W0E2Q6_9MICR</name>
<dbReference type="AlphaFoldDB" id="A0A1W0E2Q6"/>
<dbReference type="VEuPathDB" id="MicrosporidiaDB:EHP00_1706"/>
<protein>
    <submittedName>
        <fullName evidence="1">Uncharacterized protein</fullName>
    </submittedName>
</protein>
<sequence length="40" mass="4721">MNEILNDNIRSEMNLDSELDMDKTNEPKEEDLDCKINFGF</sequence>
<keyword evidence="2" id="KW-1185">Reference proteome</keyword>
<comment type="caution">
    <text evidence="1">The sequence shown here is derived from an EMBL/GenBank/DDBJ whole genome shotgun (WGS) entry which is preliminary data.</text>
</comment>
<evidence type="ECO:0000313" key="1">
    <source>
        <dbReference type="EMBL" id="OQS53514.1"/>
    </source>
</evidence>
<dbReference type="Proteomes" id="UP000192758">
    <property type="component" value="Unassembled WGS sequence"/>
</dbReference>